<dbReference type="AlphaFoldDB" id="A0A2T0PPN6"/>
<reference evidence="1 2" key="1">
    <citation type="submission" date="2018-03" db="EMBL/GenBank/DDBJ databases">
        <title>Genomic Encyclopedia of Archaeal and Bacterial Type Strains, Phase II (KMG-II): from individual species to whole genera.</title>
        <authorList>
            <person name="Goeker M."/>
        </authorList>
    </citation>
    <scope>NUCLEOTIDE SEQUENCE [LARGE SCALE GENOMIC DNA]</scope>
    <source>
        <strain evidence="1 2">DSM 45601</strain>
    </source>
</reference>
<protein>
    <submittedName>
        <fullName evidence="1">Uncharacterized protein</fullName>
    </submittedName>
</protein>
<dbReference type="Proteomes" id="UP000237846">
    <property type="component" value="Unassembled WGS sequence"/>
</dbReference>
<evidence type="ECO:0000313" key="1">
    <source>
        <dbReference type="EMBL" id="PRX90696.1"/>
    </source>
</evidence>
<accession>A0A2T0PPN6</accession>
<comment type="caution">
    <text evidence="1">The sequence shown here is derived from an EMBL/GenBank/DDBJ whole genome shotgun (WGS) entry which is preliminary data.</text>
</comment>
<dbReference type="EMBL" id="PVZC01000018">
    <property type="protein sequence ID" value="PRX90696.1"/>
    <property type="molecule type" value="Genomic_DNA"/>
</dbReference>
<organism evidence="1 2">
    <name type="scientific">Allonocardiopsis opalescens</name>
    <dbReference type="NCBI Taxonomy" id="1144618"/>
    <lineage>
        <taxon>Bacteria</taxon>
        <taxon>Bacillati</taxon>
        <taxon>Actinomycetota</taxon>
        <taxon>Actinomycetes</taxon>
        <taxon>Streptosporangiales</taxon>
        <taxon>Allonocardiopsis</taxon>
    </lineage>
</organism>
<sequence length="134" mass="14005">MTPGWPPQPGDTWTAGPDGWFARAGDGVRMLPVVGGTPSLSVEEWQAEAPAPLLLAHRLYWGDGSLTAGSVRDAERARMHLALLIQLLTANPSPGRGVVETATLLIDCTVSHIRDALNGLPAPARVAVGADPSP</sequence>
<evidence type="ECO:0000313" key="2">
    <source>
        <dbReference type="Proteomes" id="UP000237846"/>
    </source>
</evidence>
<keyword evidence="2" id="KW-1185">Reference proteome</keyword>
<proteinExistence type="predicted"/>
<name>A0A2T0PPN6_9ACTN</name>
<gene>
    <name evidence="1" type="ORF">CLV72_11834</name>
</gene>